<dbReference type="Gene3D" id="3.40.50.620">
    <property type="entry name" value="HUPs"/>
    <property type="match status" value="1"/>
</dbReference>
<evidence type="ECO:0000313" key="15">
    <source>
        <dbReference type="Proteomes" id="UP000269352"/>
    </source>
</evidence>
<evidence type="ECO:0000256" key="8">
    <source>
        <dbReference type="ARBA" id="ARBA00023146"/>
    </source>
</evidence>
<dbReference type="GO" id="GO:0006420">
    <property type="term" value="P:arginyl-tRNA aminoacylation"/>
    <property type="evidence" value="ECO:0007669"/>
    <property type="project" value="UniProtKB-UniRule"/>
</dbReference>
<dbReference type="InterPro" id="IPR001412">
    <property type="entry name" value="aa-tRNA-synth_I_CS"/>
</dbReference>
<dbReference type="FunFam" id="1.10.730.10:FF:000008">
    <property type="entry name" value="Arginine--tRNA ligase"/>
    <property type="match status" value="1"/>
</dbReference>
<dbReference type="PRINTS" id="PR01038">
    <property type="entry name" value="TRNASYNTHARG"/>
</dbReference>
<evidence type="ECO:0000256" key="5">
    <source>
        <dbReference type="ARBA" id="ARBA00022741"/>
    </source>
</evidence>
<dbReference type="SUPFAM" id="SSF52374">
    <property type="entry name" value="Nucleotidylyl transferase"/>
    <property type="match status" value="1"/>
</dbReference>
<evidence type="ECO:0000256" key="4">
    <source>
        <dbReference type="ARBA" id="ARBA00022598"/>
    </source>
</evidence>
<sequence>MSIRQEIQSVFAQVIGGSEPAPLEEPKNLDYGDYATNIALRLAKPLKKAPKIIAQELVPKLAAQTADFAFTEINGFINIRVSDQKLFQELAKITPDYGKPDADTSTPFDCAQGKPLSVRREKILLEYVSANPTGPLHIGHGRWAVLGDTLARALAYCGQQVTREFYINDAGRQIANFVNSVQAVRKNQPVPEDGYHGAYIQELAKLDADPVQTMLDRQKTTLQNIHAEFDSWFSEKTLHASGAVDQALEILRRKNLLYTGENEYAGALVFRAENFGDDKDRVLVKSNGEKTYFTADIAYHKNKLDRGFDRLINIWGADHHGYITRVRAAIEALTGRRDALQVILGQLVNLFRGGEPVKMSKRTGEMITLQEVIEEIGVDAARYFLAAAKSDTALDFDLELAKKQSNDNPVYYVQYAHARICSILRQAAVKPLQATALQPPDKLETAERTLILKMLRLPEEIEAIAQNYAIHRLCAYAQELAALFHNFYHECQVISEDAQTTARRLQIIQAAQIVLKIIFDLLGISAPEKM</sequence>
<feature type="domain" description="DALR anticodon binding" evidence="12">
    <location>
        <begin position="413"/>
        <end position="530"/>
    </location>
</feature>
<evidence type="ECO:0000256" key="10">
    <source>
        <dbReference type="HAMAP-Rule" id="MF_00123"/>
    </source>
</evidence>
<comment type="similarity">
    <text evidence="2 10 11">Belongs to the class-I aminoacyl-tRNA synthetase family.</text>
</comment>
<dbReference type="GO" id="GO:0004814">
    <property type="term" value="F:arginine-tRNA ligase activity"/>
    <property type="evidence" value="ECO:0007669"/>
    <property type="project" value="UniProtKB-UniRule"/>
</dbReference>
<dbReference type="Proteomes" id="UP000269352">
    <property type="component" value="Unassembled WGS sequence"/>
</dbReference>
<dbReference type="Gene3D" id="3.30.1360.70">
    <property type="entry name" value="Arginyl tRNA synthetase N-terminal domain"/>
    <property type="match status" value="1"/>
</dbReference>
<dbReference type="GO" id="GO:0005524">
    <property type="term" value="F:ATP binding"/>
    <property type="evidence" value="ECO:0007669"/>
    <property type="project" value="UniProtKB-UniRule"/>
</dbReference>
<dbReference type="InterPro" id="IPR008909">
    <property type="entry name" value="DALR_anticod-bd"/>
</dbReference>
<dbReference type="Pfam" id="PF03485">
    <property type="entry name" value="Arg_tRNA_synt_N"/>
    <property type="match status" value="1"/>
</dbReference>
<evidence type="ECO:0000256" key="9">
    <source>
        <dbReference type="ARBA" id="ARBA00049339"/>
    </source>
</evidence>
<dbReference type="HAMAP" id="MF_00123">
    <property type="entry name" value="Arg_tRNA_synth"/>
    <property type="match status" value="1"/>
</dbReference>
<dbReference type="InterPro" id="IPR001278">
    <property type="entry name" value="Arg-tRNA-ligase"/>
</dbReference>
<evidence type="ECO:0000256" key="1">
    <source>
        <dbReference type="ARBA" id="ARBA00004496"/>
    </source>
</evidence>
<dbReference type="PROSITE" id="PS00178">
    <property type="entry name" value="AA_TRNA_LIGASE_I"/>
    <property type="match status" value="1"/>
</dbReference>
<keyword evidence="3 10" id="KW-0963">Cytoplasm</keyword>
<dbReference type="Gene3D" id="1.10.730.10">
    <property type="entry name" value="Isoleucyl-tRNA Synthetase, Domain 1"/>
    <property type="match status" value="1"/>
</dbReference>
<keyword evidence="15" id="KW-1185">Reference proteome</keyword>
<dbReference type="InterPro" id="IPR035684">
    <property type="entry name" value="ArgRS_core"/>
</dbReference>
<keyword evidence="5 10" id="KW-0547">Nucleotide-binding</keyword>
<evidence type="ECO:0000259" key="13">
    <source>
        <dbReference type="SMART" id="SM01016"/>
    </source>
</evidence>
<evidence type="ECO:0000256" key="7">
    <source>
        <dbReference type="ARBA" id="ARBA00022917"/>
    </source>
</evidence>
<comment type="caution">
    <text evidence="14">The sequence shown here is derived from an EMBL/GenBank/DDBJ whole genome shotgun (WGS) entry which is preliminary data.</text>
</comment>
<dbReference type="EC" id="6.1.1.19" evidence="10"/>
<dbReference type="CDD" id="cd00671">
    <property type="entry name" value="ArgRS_core"/>
    <property type="match status" value="1"/>
</dbReference>
<dbReference type="SMART" id="SM01016">
    <property type="entry name" value="Arg_tRNA_synt_N"/>
    <property type="match status" value="1"/>
</dbReference>
<keyword evidence="7 10" id="KW-0648">Protein biosynthesis</keyword>
<evidence type="ECO:0000313" key="14">
    <source>
        <dbReference type="EMBL" id="GBR74427.1"/>
    </source>
</evidence>
<evidence type="ECO:0000256" key="6">
    <source>
        <dbReference type="ARBA" id="ARBA00022840"/>
    </source>
</evidence>
<name>A0A388TC70_TERA1</name>
<evidence type="ECO:0000256" key="3">
    <source>
        <dbReference type="ARBA" id="ARBA00022490"/>
    </source>
</evidence>
<feature type="domain" description="Arginyl tRNA synthetase N-terminal" evidence="13">
    <location>
        <begin position="1"/>
        <end position="81"/>
    </location>
</feature>
<evidence type="ECO:0000256" key="2">
    <source>
        <dbReference type="ARBA" id="ARBA00005594"/>
    </source>
</evidence>
<gene>
    <name evidence="10 14" type="primary">argS</name>
    <name evidence="14" type="ORF">NO1_1603</name>
</gene>
<keyword evidence="6 10" id="KW-0067">ATP-binding</keyword>
<evidence type="ECO:0000259" key="12">
    <source>
        <dbReference type="SMART" id="SM00836"/>
    </source>
</evidence>
<dbReference type="InterPro" id="IPR014729">
    <property type="entry name" value="Rossmann-like_a/b/a_fold"/>
</dbReference>
<dbReference type="Pfam" id="PF05746">
    <property type="entry name" value="DALR_1"/>
    <property type="match status" value="1"/>
</dbReference>
<dbReference type="NCBIfam" id="TIGR00456">
    <property type="entry name" value="argS"/>
    <property type="match status" value="1"/>
</dbReference>
<feature type="short sequence motif" description="'HIGH' region" evidence="10">
    <location>
        <begin position="130"/>
        <end position="140"/>
    </location>
</feature>
<accession>A0A388TC70</accession>
<dbReference type="SUPFAM" id="SSF55190">
    <property type="entry name" value="Arginyl-tRNA synthetase (ArgRS), N-terminal 'additional' domain"/>
    <property type="match status" value="1"/>
</dbReference>
<keyword evidence="4 10" id="KW-0436">Ligase</keyword>
<comment type="subcellular location">
    <subcellularLocation>
        <location evidence="1 10">Cytoplasm</location>
    </subcellularLocation>
</comment>
<comment type="subunit">
    <text evidence="10">Monomer.</text>
</comment>
<dbReference type="InterPro" id="IPR036695">
    <property type="entry name" value="Arg-tRNA-synth_N_sf"/>
</dbReference>
<dbReference type="GO" id="GO:0005737">
    <property type="term" value="C:cytoplasm"/>
    <property type="evidence" value="ECO:0007669"/>
    <property type="project" value="UniProtKB-SubCell"/>
</dbReference>
<dbReference type="Pfam" id="PF00750">
    <property type="entry name" value="tRNA-synt_1d"/>
    <property type="match status" value="2"/>
</dbReference>
<evidence type="ECO:0000256" key="11">
    <source>
        <dbReference type="RuleBase" id="RU363038"/>
    </source>
</evidence>
<comment type="catalytic activity">
    <reaction evidence="9 10">
        <text>tRNA(Arg) + L-arginine + ATP = L-arginyl-tRNA(Arg) + AMP + diphosphate</text>
        <dbReference type="Rhea" id="RHEA:20301"/>
        <dbReference type="Rhea" id="RHEA-COMP:9658"/>
        <dbReference type="Rhea" id="RHEA-COMP:9673"/>
        <dbReference type="ChEBI" id="CHEBI:30616"/>
        <dbReference type="ChEBI" id="CHEBI:32682"/>
        <dbReference type="ChEBI" id="CHEBI:33019"/>
        <dbReference type="ChEBI" id="CHEBI:78442"/>
        <dbReference type="ChEBI" id="CHEBI:78513"/>
        <dbReference type="ChEBI" id="CHEBI:456215"/>
        <dbReference type="EC" id="6.1.1.19"/>
    </reaction>
</comment>
<dbReference type="PANTHER" id="PTHR11956">
    <property type="entry name" value="ARGINYL-TRNA SYNTHETASE"/>
    <property type="match status" value="1"/>
</dbReference>
<organism evidence="14 15">
    <name type="scientific">Termititenax aidoneus</name>
    <dbReference type="NCBI Taxonomy" id="2218524"/>
    <lineage>
        <taxon>Bacteria</taxon>
        <taxon>Bacillati</taxon>
        <taxon>Candidatus Margulisiibacteriota</taxon>
        <taxon>Candidatus Termititenacia</taxon>
        <taxon>Candidatus Termititenacales</taxon>
        <taxon>Candidatus Termititenacaceae</taxon>
        <taxon>Candidatus Termititenax</taxon>
    </lineage>
</organism>
<dbReference type="SMART" id="SM00836">
    <property type="entry name" value="DALR_1"/>
    <property type="match status" value="1"/>
</dbReference>
<protein>
    <recommendedName>
        <fullName evidence="10">Arginine--tRNA ligase</fullName>
        <ecNumber evidence="10">6.1.1.19</ecNumber>
    </recommendedName>
    <alternativeName>
        <fullName evidence="10">Arginyl-tRNA synthetase</fullName>
        <shortName evidence="10">ArgRS</shortName>
    </alternativeName>
</protein>
<dbReference type="InterPro" id="IPR005148">
    <property type="entry name" value="Arg-tRNA-synth_N"/>
</dbReference>
<proteinExistence type="inferred from homology"/>
<keyword evidence="8 10" id="KW-0030">Aminoacyl-tRNA synthetase</keyword>
<dbReference type="EMBL" id="BGZN01000045">
    <property type="protein sequence ID" value="GBR74427.1"/>
    <property type="molecule type" value="Genomic_DNA"/>
</dbReference>
<dbReference type="InterPro" id="IPR009080">
    <property type="entry name" value="tRNAsynth_Ia_anticodon-bd"/>
</dbReference>
<reference evidence="14 15" key="1">
    <citation type="journal article" date="2019" name="ISME J.">
        <title>Genome analyses of uncultured TG2/ZB3 bacteria in 'Margulisbacteria' specifically attached to ectosymbiotic spirochetes of protists in the termite gut.</title>
        <authorList>
            <person name="Utami Y.D."/>
            <person name="Kuwahara H."/>
            <person name="Igai K."/>
            <person name="Murakami T."/>
            <person name="Sugaya K."/>
            <person name="Morikawa T."/>
            <person name="Nagura Y."/>
            <person name="Yuki M."/>
            <person name="Deevong P."/>
            <person name="Inoue T."/>
            <person name="Kihara K."/>
            <person name="Lo N."/>
            <person name="Yamada A."/>
            <person name="Ohkuma M."/>
            <person name="Hongoh Y."/>
        </authorList>
    </citation>
    <scope>NUCLEOTIDE SEQUENCE [LARGE SCALE GENOMIC DNA]</scope>
    <source>
        <strain evidence="14">NkOx7-01</strain>
    </source>
</reference>
<dbReference type="PANTHER" id="PTHR11956:SF5">
    <property type="entry name" value="ARGININE--TRNA LIGASE, CYTOPLASMIC"/>
    <property type="match status" value="1"/>
</dbReference>
<dbReference type="SUPFAM" id="SSF47323">
    <property type="entry name" value="Anticodon-binding domain of a subclass of class I aminoacyl-tRNA synthetases"/>
    <property type="match status" value="1"/>
</dbReference>
<dbReference type="AlphaFoldDB" id="A0A388TC70"/>